<evidence type="ECO:0000256" key="2">
    <source>
        <dbReference type="ARBA" id="ARBA00022801"/>
    </source>
</evidence>
<sequence length="811" mass="88445">MEASMRGEGGVEGHHRQDTSGMGNQLEAWIRLAGAPAAVARRYGKVKVLHEWQKSALQCAWNGEHLVCAAPTSGGKSLVAEVLLLRQLATKPRSKAMIVLPYVSIVQEKEKHLKYILKPMCAKVQAHHGASGGTPLVGGERVAVCTGEKANAAINSLSEEGRLQELSMIFVDEIHMLGENGRGIALEAMLTKLKCLGMLQHVQVVGMSATIGGVEVLAKWLDAALFLTNFRPVVLRQHVQRDGDIFRWDGKRLLLDRKIDSDGGGFACLNKLCEEALQQGGQVLVFCGSRRHCETCAAKIALSSNISPPDVGACQALLHELETSMRTPASDVLASAIQSGVAWHHAGLTTQERNCIEQGYRSGILKIIFATSTLAAGVNLPANRVILYCLFRAKAPVLSKSQYCQMVGRAGRTGLCKYGDAYIVEDFASVENVHQFLGRPMEKIASQMVIQENGSKENRNYNGISRLLLESISSKIAREPGRLEKLVRSTFVFHQLPWETLEDTASAALQDLKHAGLVAGQILPNGIGVWNCTRMGIAVSKSGLPYQEGIRLFKVLGSVGKCVHLDKPAVLLFHLLTDDHPFQIQSWPEWGRAFSRLPEEDVPLAADVGVSEADIFSCQAGYASAEAQRTRVLKHSRFLAAYVLHLLLKEVQINVIEASFSRPGIVAGGVSRGSLQRFQQDSATLLAMAASMAGAAGWWLLESHLSGLRERLAAGVRPELVDLMRIEGMTGDIARKLYESGYRNVHELVKAPLTKVESAALASLPRGVRVNGKRSLEVLGSTYKTRKLAESLLQHARELIVEEVWSLQMVP</sequence>
<evidence type="ECO:0000256" key="1">
    <source>
        <dbReference type="ARBA" id="ARBA00022741"/>
    </source>
</evidence>
<evidence type="ECO:0000256" key="3">
    <source>
        <dbReference type="ARBA" id="ARBA00022806"/>
    </source>
</evidence>
<name>A0A6U9QKR8_9CHLO</name>
<dbReference type="PANTHER" id="PTHR47961">
    <property type="entry name" value="DNA POLYMERASE THETA, PUTATIVE (AFU_ORTHOLOGUE AFUA_1G05260)-RELATED"/>
    <property type="match status" value="1"/>
</dbReference>
<dbReference type="EMBL" id="HBIS01002984">
    <property type="protein sequence ID" value="CAE0608853.1"/>
    <property type="molecule type" value="Transcribed_RNA"/>
</dbReference>
<dbReference type="AlphaFoldDB" id="A0A6U9QKR8"/>
<dbReference type="GO" id="GO:0003676">
    <property type="term" value="F:nucleic acid binding"/>
    <property type="evidence" value="ECO:0007669"/>
    <property type="project" value="InterPro"/>
</dbReference>
<dbReference type="InterPro" id="IPR001650">
    <property type="entry name" value="Helicase_C-like"/>
</dbReference>
<reference evidence="9" key="1">
    <citation type="submission" date="2021-01" db="EMBL/GenBank/DDBJ databases">
        <authorList>
            <person name="Corre E."/>
            <person name="Pelletier E."/>
            <person name="Niang G."/>
            <person name="Scheremetjew M."/>
            <person name="Finn R."/>
            <person name="Kale V."/>
            <person name="Holt S."/>
            <person name="Cochrane G."/>
            <person name="Meng A."/>
            <person name="Brown T."/>
            <person name="Cohen L."/>
        </authorList>
    </citation>
    <scope>NUCLEOTIDE SEQUENCE</scope>
    <source>
        <strain evidence="9">CCMP1897</strain>
    </source>
</reference>
<evidence type="ECO:0000256" key="6">
    <source>
        <dbReference type="SAM" id="MobiDB-lite"/>
    </source>
</evidence>
<dbReference type="SMART" id="SM00487">
    <property type="entry name" value="DEXDc"/>
    <property type="match status" value="1"/>
</dbReference>
<dbReference type="InterPro" id="IPR046931">
    <property type="entry name" value="HTH_61"/>
</dbReference>
<organism evidence="9">
    <name type="scientific">Picocystis salinarum</name>
    <dbReference type="NCBI Taxonomy" id="88271"/>
    <lineage>
        <taxon>Eukaryota</taxon>
        <taxon>Viridiplantae</taxon>
        <taxon>Chlorophyta</taxon>
        <taxon>Picocystophyceae</taxon>
        <taxon>Picocystales</taxon>
        <taxon>Picocystaceae</taxon>
        <taxon>Picocystis</taxon>
    </lineage>
</organism>
<dbReference type="Pfam" id="PF00271">
    <property type="entry name" value="Helicase_C"/>
    <property type="match status" value="1"/>
</dbReference>
<evidence type="ECO:0000259" key="7">
    <source>
        <dbReference type="PROSITE" id="PS51192"/>
    </source>
</evidence>
<dbReference type="SMART" id="SM00490">
    <property type="entry name" value="HELICc"/>
    <property type="match status" value="1"/>
</dbReference>
<evidence type="ECO:0000256" key="4">
    <source>
        <dbReference type="ARBA" id="ARBA00022840"/>
    </source>
</evidence>
<dbReference type="GO" id="GO:0043138">
    <property type="term" value="F:3'-5' DNA helicase activity"/>
    <property type="evidence" value="ECO:0007669"/>
    <property type="project" value="UniProtKB-EC"/>
</dbReference>
<dbReference type="Gene3D" id="1.10.3380.20">
    <property type="match status" value="1"/>
</dbReference>
<dbReference type="SUPFAM" id="SSF52540">
    <property type="entry name" value="P-loop containing nucleoside triphosphate hydrolases"/>
    <property type="match status" value="1"/>
</dbReference>
<dbReference type="Pfam" id="PF21099">
    <property type="entry name" value="POLQ_helical"/>
    <property type="match status" value="1"/>
</dbReference>
<proteinExistence type="predicted"/>
<dbReference type="InterPro" id="IPR048960">
    <property type="entry name" value="POLQ-like_helical"/>
</dbReference>
<keyword evidence="2" id="KW-0378">Hydrolase</keyword>
<dbReference type="PANTHER" id="PTHR47961:SF6">
    <property type="entry name" value="DNA-DIRECTED DNA POLYMERASE"/>
    <property type="match status" value="1"/>
</dbReference>
<feature type="region of interest" description="Disordered" evidence="6">
    <location>
        <begin position="1"/>
        <end position="20"/>
    </location>
</feature>
<keyword evidence="1" id="KW-0547">Nucleotide-binding</keyword>
<dbReference type="GO" id="GO:0016787">
    <property type="term" value="F:hydrolase activity"/>
    <property type="evidence" value="ECO:0007669"/>
    <property type="project" value="UniProtKB-KW"/>
</dbReference>
<dbReference type="PROSITE" id="PS51192">
    <property type="entry name" value="HELICASE_ATP_BIND_1"/>
    <property type="match status" value="1"/>
</dbReference>
<protein>
    <submittedName>
        <fullName evidence="9">Uncharacterized protein</fullName>
    </submittedName>
</protein>
<keyword evidence="3" id="KW-0347">Helicase</keyword>
<dbReference type="InterPro" id="IPR027417">
    <property type="entry name" value="P-loop_NTPase"/>
</dbReference>
<dbReference type="CDD" id="cd18795">
    <property type="entry name" value="SF2_C_Ski2"/>
    <property type="match status" value="1"/>
</dbReference>
<dbReference type="Pfam" id="PF20470">
    <property type="entry name" value="HTH_61"/>
    <property type="match status" value="1"/>
</dbReference>
<dbReference type="Gene3D" id="3.40.50.300">
    <property type="entry name" value="P-loop containing nucleotide triphosphate hydrolases"/>
    <property type="match status" value="2"/>
</dbReference>
<accession>A0A6U9QKR8</accession>
<dbReference type="Pfam" id="PF00270">
    <property type="entry name" value="DEAD"/>
    <property type="match status" value="1"/>
</dbReference>
<dbReference type="InterPro" id="IPR014001">
    <property type="entry name" value="Helicase_ATP-bd"/>
</dbReference>
<feature type="domain" description="Helicase C-terminal" evidence="8">
    <location>
        <begin position="268"/>
        <end position="452"/>
    </location>
</feature>
<dbReference type="SUPFAM" id="SSF158702">
    <property type="entry name" value="Sec63 N-terminal domain-like"/>
    <property type="match status" value="1"/>
</dbReference>
<dbReference type="EMBL" id="HBIS01002983">
    <property type="protein sequence ID" value="CAE0608852.1"/>
    <property type="molecule type" value="Transcribed_RNA"/>
</dbReference>
<dbReference type="PROSITE" id="PS51194">
    <property type="entry name" value="HELICASE_CTER"/>
    <property type="match status" value="1"/>
</dbReference>
<dbReference type="GO" id="GO:0005524">
    <property type="term" value="F:ATP binding"/>
    <property type="evidence" value="ECO:0007669"/>
    <property type="project" value="UniProtKB-KW"/>
</dbReference>
<feature type="compositionally biased region" description="Basic and acidic residues" evidence="6">
    <location>
        <begin position="9"/>
        <end position="18"/>
    </location>
</feature>
<dbReference type="InterPro" id="IPR011545">
    <property type="entry name" value="DEAD/DEAH_box_helicase_dom"/>
</dbReference>
<evidence type="ECO:0000259" key="8">
    <source>
        <dbReference type="PROSITE" id="PS51194"/>
    </source>
</evidence>
<gene>
    <name evidence="9" type="ORF">PSAL00342_LOCUS2671</name>
    <name evidence="10" type="ORF">PSAL00342_LOCUS2672</name>
</gene>
<dbReference type="InterPro" id="IPR050474">
    <property type="entry name" value="Hel308_SKI2-like"/>
</dbReference>
<comment type="catalytic activity">
    <reaction evidence="5">
        <text>ATP + H2O = ADP + phosphate + H(+)</text>
        <dbReference type="Rhea" id="RHEA:13065"/>
        <dbReference type="ChEBI" id="CHEBI:15377"/>
        <dbReference type="ChEBI" id="CHEBI:15378"/>
        <dbReference type="ChEBI" id="CHEBI:30616"/>
        <dbReference type="ChEBI" id="CHEBI:43474"/>
        <dbReference type="ChEBI" id="CHEBI:456216"/>
        <dbReference type="EC" id="5.6.2.4"/>
    </reaction>
</comment>
<keyword evidence="4" id="KW-0067">ATP-binding</keyword>
<evidence type="ECO:0000313" key="10">
    <source>
        <dbReference type="EMBL" id="CAE0608853.1"/>
    </source>
</evidence>
<evidence type="ECO:0000313" key="9">
    <source>
        <dbReference type="EMBL" id="CAE0608852.1"/>
    </source>
</evidence>
<evidence type="ECO:0000256" key="5">
    <source>
        <dbReference type="ARBA" id="ARBA00048988"/>
    </source>
</evidence>
<feature type="domain" description="Helicase ATP-binding" evidence="7">
    <location>
        <begin position="57"/>
        <end position="229"/>
    </location>
</feature>